<comment type="similarity">
    <text evidence="1">Belongs to the non-flavoprotein flavin reductase family.</text>
</comment>
<dbReference type="EMBL" id="CAFBMD010000001">
    <property type="protein sequence ID" value="CAB4887324.1"/>
    <property type="molecule type" value="Genomic_DNA"/>
</dbReference>
<protein>
    <submittedName>
        <fullName evidence="7">Unannotated protein</fullName>
    </submittedName>
</protein>
<reference evidence="7" key="1">
    <citation type="submission" date="2020-05" db="EMBL/GenBank/DDBJ databases">
        <authorList>
            <person name="Chiriac C."/>
            <person name="Salcher M."/>
            <person name="Ghai R."/>
            <person name="Kavagutti S V."/>
        </authorList>
    </citation>
    <scope>NUCLEOTIDE SEQUENCE</scope>
</reference>
<dbReference type="Pfam" id="PF01613">
    <property type="entry name" value="Flavin_Reduct"/>
    <property type="match status" value="1"/>
</dbReference>
<dbReference type="SMART" id="SM00903">
    <property type="entry name" value="Flavin_Reduct"/>
    <property type="match status" value="1"/>
</dbReference>
<name>A0A6J7RX36_9ZZZZ</name>
<dbReference type="SUPFAM" id="SSF50475">
    <property type="entry name" value="FMN-binding split barrel"/>
    <property type="match status" value="1"/>
</dbReference>
<evidence type="ECO:0000313" key="5">
    <source>
        <dbReference type="EMBL" id="CAB4763828.1"/>
    </source>
</evidence>
<proteinExistence type="inferred from homology"/>
<feature type="domain" description="Flavin reductase like" evidence="3">
    <location>
        <begin position="17"/>
        <end position="161"/>
    </location>
</feature>
<organism evidence="7">
    <name type="scientific">freshwater metagenome</name>
    <dbReference type="NCBI Taxonomy" id="449393"/>
    <lineage>
        <taxon>unclassified sequences</taxon>
        <taxon>metagenomes</taxon>
        <taxon>ecological metagenomes</taxon>
    </lineage>
</organism>
<evidence type="ECO:0000313" key="8">
    <source>
        <dbReference type="EMBL" id="CAB5044196.1"/>
    </source>
</evidence>
<dbReference type="PANTHER" id="PTHR30466:SF11">
    <property type="entry name" value="FLAVIN-DEPENDENT MONOOXYGENASE, REDUCTASE SUBUNIT HSAB"/>
    <property type="match status" value="1"/>
</dbReference>
<evidence type="ECO:0000313" key="6">
    <source>
        <dbReference type="EMBL" id="CAB4887324.1"/>
    </source>
</evidence>
<dbReference type="PANTHER" id="PTHR30466">
    <property type="entry name" value="FLAVIN REDUCTASE"/>
    <property type="match status" value="1"/>
</dbReference>
<dbReference type="EMBL" id="CAEZXW010000001">
    <property type="protein sequence ID" value="CAB4690528.1"/>
    <property type="molecule type" value="Genomic_DNA"/>
</dbReference>
<dbReference type="AlphaFoldDB" id="A0A6J7RX36"/>
<dbReference type="EMBL" id="CAFBQA010000002">
    <property type="protein sequence ID" value="CAB5033435.1"/>
    <property type="molecule type" value="Genomic_DNA"/>
</dbReference>
<gene>
    <name evidence="4" type="ORF">UFOPK2593_00016</name>
    <name evidence="5" type="ORF">UFOPK2894_00059</name>
    <name evidence="6" type="ORF">UFOPK3492_00022</name>
    <name evidence="7" type="ORF">UFOPK4234_00064</name>
    <name evidence="8" type="ORF">UFOPK4295_00084</name>
</gene>
<dbReference type="EMBL" id="CAEZZQ010000002">
    <property type="protein sequence ID" value="CAB4763828.1"/>
    <property type="molecule type" value="Genomic_DNA"/>
</dbReference>
<dbReference type="InterPro" id="IPR050268">
    <property type="entry name" value="NADH-dep_flavin_reductase"/>
</dbReference>
<dbReference type="InterPro" id="IPR002563">
    <property type="entry name" value="Flavin_Rdtase-like_dom"/>
</dbReference>
<sequence>MTSQDTKISSDEFRRVCGHYVTGVGVVTAMVENSPIGFSINSFTSVSLDPLLVSFYAAHTSSTWAQMKHSEFFAVNILSESQHELISVFSKKGIDRFAGLDWEHSPVTGSPLLSNTSGWIDCRISQVQDIGDHHLIVGEVLGLHAVSDIAPLAYYRGKFVSLAS</sequence>
<dbReference type="EMBL" id="CAFBQF010000002">
    <property type="protein sequence ID" value="CAB5044196.1"/>
    <property type="molecule type" value="Genomic_DNA"/>
</dbReference>
<dbReference type="GO" id="GO:0042602">
    <property type="term" value="F:riboflavin reductase (NADPH) activity"/>
    <property type="evidence" value="ECO:0007669"/>
    <property type="project" value="TreeGrafter"/>
</dbReference>
<evidence type="ECO:0000313" key="4">
    <source>
        <dbReference type="EMBL" id="CAB4690528.1"/>
    </source>
</evidence>
<dbReference type="InterPro" id="IPR012349">
    <property type="entry name" value="Split_barrel_FMN-bd"/>
</dbReference>
<dbReference type="Gene3D" id="2.30.110.10">
    <property type="entry name" value="Electron Transport, Fmn-binding Protein, Chain A"/>
    <property type="match status" value="1"/>
</dbReference>
<evidence type="ECO:0000313" key="7">
    <source>
        <dbReference type="EMBL" id="CAB5033435.1"/>
    </source>
</evidence>
<evidence type="ECO:0000259" key="3">
    <source>
        <dbReference type="SMART" id="SM00903"/>
    </source>
</evidence>
<accession>A0A6J7RX36</accession>
<keyword evidence="2" id="KW-0560">Oxidoreductase</keyword>
<evidence type="ECO:0000256" key="2">
    <source>
        <dbReference type="ARBA" id="ARBA00023002"/>
    </source>
</evidence>
<dbReference type="GO" id="GO:0010181">
    <property type="term" value="F:FMN binding"/>
    <property type="evidence" value="ECO:0007669"/>
    <property type="project" value="InterPro"/>
</dbReference>
<evidence type="ECO:0000256" key="1">
    <source>
        <dbReference type="ARBA" id="ARBA00008898"/>
    </source>
</evidence>